<sequence>MNAEKMNAKEEHASVAMMSDNSDDNEDNKDTNYQGGKTQAEEEELNNNSTPSSFSVTSVTITAAPRPSDVSTIGSEISTGSAKPKNNNNIARFFRPADGHTVNLPAYIARYVKDDHVTFRRWPVGEEGAVAFTLDQQGYIVTEEKTFPLPSGSSEVCQAIAKLVQACHKRWYDGLMVWFVATQYAHVTLFFAKDQVAELRKDANNIVNTKLWYCSKYDTWNRETHVGKAQALNQKKDPTTLSVLYRCVHPGERTMRFKNTHACKTHGICSEEMKCPEGVDLHSWVHNQVVGVMLGIRTKSLLETLTEAELEASTIREFEQKMQSRDLKLLSLKVDTQNPVKEEDFLTCDICGIGEEYDGQDEAGFVVKQTGTKSSTKTTGYIFRDRYTWGTKVVYCHLGFPFHHFFTDKIATQYAPKGISKTKKLGTRGQRLQKFISVSLERQDSFTSLPHRTNAENKLLPRIPNQTQDAPFSPKAKKTLLHQVGSQSSTAQSTGTSAPAHTPESQPSGHKRTQTPAASNVVKRPQQANATSTTATSTVAKTPAASTEAKRPQQANATSTTATQPPPKTLTPTTTQSTGTSKNEEPARTSKPQPSEPKRTQTPAVSPEAKRPQQANVTSTTATQPPQVLAPKHKDDPIPPSNYCRVCRDLKGGVVKPCAFCGHEVHSICYHKIVDYTTNPADSRTTSKTLTLVCHSCCGYGRLVQNETKELNVTAKSLVLPPCVDTLVIHCKDHTAQAPSSPQALQDLLPTIFGEDYKTTCGRWPGTYLHQLQKKLCSFDALDTPTIYAIRNIRKIDHDTFFSGCVAWIDGQLACPFLTGKKVLPVELGHVIFDMACCIAAVGAIQELLGCDHYRHTRTKDAQDLVQSYYENGVLNHPALILAPTAKPPMKKKKTRNKKVNDTPASAFDGLDKVIEKRQKESA</sequence>
<dbReference type="Gene3D" id="3.30.40.10">
    <property type="entry name" value="Zinc/RING finger domain, C3HC4 (zinc finger)"/>
    <property type="match status" value="1"/>
</dbReference>
<name>A0A9N8EDQ0_9STRA</name>
<feature type="compositionally biased region" description="Polar residues" evidence="1">
    <location>
        <begin position="503"/>
        <end position="518"/>
    </location>
</feature>
<dbReference type="InterPro" id="IPR013083">
    <property type="entry name" value="Znf_RING/FYVE/PHD"/>
</dbReference>
<protein>
    <submittedName>
        <fullName evidence="2">Uncharacterized protein</fullName>
    </submittedName>
</protein>
<feature type="compositionally biased region" description="Basic and acidic residues" evidence="1">
    <location>
        <begin position="1"/>
        <end position="13"/>
    </location>
</feature>
<feature type="compositionally biased region" description="Low complexity" evidence="1">
    <location>
        <begin position="570"/>
        <end position="580"/>
    </location>
</feature>
<organism evidence="2 3">
    <name type="scientific">Seminavis robusta</name>
    <dbReference type="NCBI Taxonomy" id="568900"/>
    <lineage>
        <taxon>Eukaryota</taxon>
        <taxon>Sar</taxon>
        <taxon>Stramenopiles</taxon>
        <taxon>Ochrophyta</taxon>
        <taxon>Bacillariophyta</taxon>
        <taxon>Bacillariophyceae</taxon>
        <taxon>Bacillariophycidae</taxon>
        <taxon>Naviculales</taxon>
        <taxon>Naviculaceae</taxon>
        <taxon>Seminavis</taxon>
    </lineage>
</organism>
<keyword evidence="3" id="KW-1185">Reference proteome</keyword>
<evidence type="ECO:0000313" key="2">
    <source>
        <dbReference type="EMBL" id="CAB9519242.1"/>
    </source>
</evidence>
<dbReference type="AlphaFoldDB" id="A0A9N8EDQ0"/>
<reference evidence="2" key="1">
    <citation type="submission" date="2020-06" db="EMBL/GenBank/DDBJ databases">
        <authorList>
            <consortium name="Plant Systems Biology data submission"/>
        </authorList>
    </citation>
    <scope>NUCLEOTIDE SEQUENCE</scope>
    <source>
        <strain evidence="2">D6</strain>
    </source>
</reference>
<accession>A0A9N8EDQ0</accession>
<feature type="compositionally biased region" description="Low complexity" evidence="1">
    <location>
        <begin position="46"/>
        <end position="56"/>
    </location>
</feature>
<feature type="region of interest" description="Disordered" evidence="1">
    <location>
        <begin position="1"/>
        <end position="56"/>
    </location>
</feature>
<dbReference type="Proteomes" id="UP001153069">
    <property type="component" value="Unassembled WGS sequence"/>
</dbReference>
<feature type="compositionally biased region" description="Basic residues" evidence="1">
    <location>
        <begin position="889"/>
        <end position="898"/>
    </location>
</feature>
<feature type="region of interest" description="Disordered" evidence="1">
    <location>
        <begin position="448"/>
        <end position="636"/>
    </location>
</feature>
<evidence type="ECO:0000256" key="1">
    <source>
        <dbReference type="SAM" id="MobiDB-lite"/>
    </source>
</evidence>
<feature type="compositionally biased region" description="Low complexity" evidence="1">
    <location>
        <begin position="485"/>
        <end position="498"/>
    </location>
</feature>
<dbReference type="EMBL" id="CAICTM010000999">
    <property type="protein sequence ID" value="CAB9519242.1"/>
    <property type="molecule type" value="Genomic_DNA"/>
</dbReference>
<feature type="compositionally biased region" description="Polar residues" evidence="1">
    <location>
        <begin position="613"/>
        <end position="626"/>
    </location>
</feature>
<feature type="compositionally biased region" description="Basic and acidic residues" evidence="1">
    <location>
        <begin position="910"/>
        <end position="923"/>
    </location>
</feature>
<feature type="region of interest" description="Disordered" evidence="1">
    <location>
        <begin position="886"/>
        <end position="923"/>
    </location>
</feature>
<evidence type="ECO:0000313" key="3">
    <source>
        <dbReference type="Proteomes" id="UP001153069"/>
    </source>
</evidence>
<comment type="caution">
    <text evidence="2">The sequence shown here is derived from an EMBL/GenBank/DDBJ whole genome shotgun (WGS) entry which is preliminary data.</text>
</comment>
<feature type="compositionally biased region" description="Low complexity" evidence="1">
    <location>
        <begin position="528"/>
        <end position="563"/>
    </location>
</feature>
<gene>
    <name evidence="2" type="ORF">SEMRO_1001_G229800.1</name>
</gene>
<proteinExistence type="predicted"/>